<protein>
    <submittedName>
        <fullName evidence="2">N-acetyltransferase</fullName>
    </submittedName>
</protein>
<dbReference type="AlphaFoldDB" id="A0A917TE54"/>
<dbReference type="GO" id="GO:0016747">
    <property type="term" value="F:acyltransferase activity, transferring groups other than amino-acyl groups"/>
    <property type="evidence" value="ECO:0007669"/>
    <property type="project" value="InterPro"/>
</dbReference>
<comment type="caution">
    <text evidence="2">The sequence shown here is derived from an EMBL/GenBank/DDBJ whole genome shotgun (WGS) entry which is preliminary data.</text>
</comment>
<organism evidence="2 3">
    <name type="scientific">Paraliobacillus quinghaiensis</name>
    <dbReference type="NCBI Taxonomy" id="470815"/>
    <lineage>
        <taxon>Bacteria</taxon>
        <taxon>Bacillati</taxon>
        <taxon>Bacillota</taxon>
        <taxon>Bacilli</taxon>
        <taxon>Bacillales</taxon>
        <taxon>Bacillaceae</taxon>
        <taxon>Paraliobacillus</taxon>
    </lineage>
</organism>
<dbReference type="OrthoDB" id="46888at2"/>
<accession>A0A917TE54</accession>
<dbReference type="InterPro" id="IPR000182">
    <property type="entry name" value="GNAT_dom"/>
</dbReference>
<reference evidence="2" key="2">
    <citation type="submission" date="2020-09" db="EMBL/GenBank/DDBJ databases">
        <authorList>
            <person name="Sun Q."/>
            <person name="Zhou Y."/>
        </authorList>
    </citation>
    <scope>NUCLEOTIDE SEQUENCE</scope>
    <source>
        <strain evidence="2">CGMCC 1.6333</strain>
    </source>
</reference>
<dbReference type="SUPFAM" id="SSF55729">
    <property type="entry name" value="Acyl-CoA N-acyltransferases (Nat)"/>
    <property type="match status" value="1"/>
</dbReference>
<dbReference type="Pfam" id="PF13508">
    <property type="entry name" value="Acetyltransf_7"/>
    <property type="match status" value="1"/>
</dbReference>
<sequence>MIKKIDIKNRKSAERVFNIQIPSYMVEAETINFYEIPPLNDTVNTLQQCKETFFGYHLEEELCGAISIKVYNNEIDIHRLFVHPSHFKKGVAQMLLNYIESNFEVGKIKVGTGSKNIPAVSFYKKNGFKKIKEVIVSEKLSLSFFEKKL</sequence>
<proteinExistence type="predicted"/>
<keyword evidence="3" id="KW-1185">Reference proteome</keyword>
<dbReference type="InterPro" id="IPR016181">
    <property type="entry name" value="Acyl_CoA_acyltransferase"/>
</dbReference>
<dbReference type="Proteomes" id="UP000618460">
    <property type="component" value="Unassembled WGS sequence"/>
</dbReference>
<evidence type="ECO:0000313" key="2">
    <source>
        <dbReference type="EMBL" id="GGM18895.1"/>
    </source>
</evidence>
<evidence type="ECO:0000313" key="3">
    <source>
        <dbReference type="Proteomes" id="UP000618460"/>
    </source>
</evidence>
<dbReference type="CDD" id="cd04301">
    <property type="entry name" value="NAT_SF"/>
    <property type="match status" value="1"/>
</dbReference>
<name>A0A917TE54_9BACI</name>
<evidence type="ECO:0000259" key="1">
    <source>
        <dbReference type="PROSITE" id="PS51186"/>
    </source>
</evidence>
<dbReference type="RefSeq" id="WP_117152607.1">
    <property type="nucleotide sequence ID" value="NZ_BMLG01000001.1"/>
</dbReference>
<reference evidence="2" key="1">
    <citation type="journal article" date="2014" name="Int. J. Syst. Evol. Microbiol.">
        <title>Complete genome sequence of Corynebacterium casei LMG S-19264T (=DSM 44701T), isolated from a smear-ripened cheese.</title>
        <authorList>
            <consortium name="US DOE Joint Genome Institute (JGI-PGF)"/>
            <person name="Walter F."/>
            <person name="Albersmeier A."/>
            <person name="Kalinowski J."/>
            <person name="Ruckert C."/>
        </authorList>
    </citation>
    <scope>NUCLEOTIDE SEQUENCE</scope>
    <source>
        <strain evidence="2">CGMCC 1.6333</strain>
    </source>
</reference>
<dbReference type="EMBL" id="BMLG01000001">
    <property type="protein sequence ID" value="GGM18895.1"/>
    <property type="molecule type" value="Genomic_DNA"/>
</dbReference>
<dbReference type="Gene3D" id="3.40.630.30">
    <property type="match status" value="1"/>
</dbReference>
<gene>
    <name evidence="2" type="ORF">GCM10011351_00850</name>
</gene>
<feature type="domain" description="N-acetyltransferase" evidence="1">
    <location>
        <begin position="3"/>
        <end position="149"/>
    </location>
</feature>
<dbReference type="PROSITE" id="PS51186">
    <property type="entry name" value="GNAT"/>
    <property type="match status" value="1"/>
</dbReference>